<dbReference type="InterPro" id="IPR036388">
    <property type="entry name" value="WH-like_DNA-bd_sf"/>
</dbReference>
<sequence>MLDVRRMWVLCAVVAGGSVTAAAARLGYTPSAVSQQVAALERQTGTALLERVGRGVRPTAAGRLLAEHAVLIGRQIAEAETALADLCAGRTGRLVVRYAPGSGAGLVAPAVALLRAGHPDVRIDLGPADDDSALADVARGLVDLAVVTRLPGPPDGVPDGVRLEHLMDDAYRAVLPAGHPLAARRVVDLDELAREPWISSGDPGPDGLRHARAAVAAGPEIVVTGEDQAAVQSLVAAGLGIALVPQLGLGTRHPGVVVRRVRNPGPVRPVHAALRAAPGGHPAVPFLLDALRDAAPRSTDRRTPRRPVEAPRTDGPRVPRPAPAG</sequence>
<proteinExistence type="inferred from homology"/>
<evidence type="ECO:0000256" key="4">
    <source>
        <dbReference type="ARBA" id="ARBA00023163"/>
    </source>
</evidence>
<keyword evidence="3" id="KW-0238">DNA-binding</keyword>
<keyword evidence="2" id="KW-0805">Transcription regulation</keyword>
<dbReference type="PANTHER" id="PTHR30346:SF29">
    <property type="entry name" value="LYSR SUBSTRATE-BINDING"/>
    <property type="match status" value="1"/>
</dbReference>
<dbReference type="PANTHER" id="PTHR30346">
    <property type="entry name" value="TRANSCRIPTIONAL DUAL REGULATOR HCAR-RELATED"/>
    <property type="match status" value="1"/>
</dbReference>
<dbReference type="Proteomes" id="UP000005940">
    <property type="component" value="Chromosome"/>
</dbReference>
<dbReference type="GO" id="GO:0032993">
    <property type="term" value="C:protein-DNA complex"/>
    <property type="evidence" value="ECO:0007669"/>
    <property type="project" value="TreeGrafter"/>
</dbReference>
<keyword evidence="9" id="KW-1185">Reference proteome</keyword>
<evidence type="ECO:0000256" key="6">
    <source>
        <dbReference type="SAM" id="SignalP"/>
    </source>
</evidence>
<dbReference type="Pfam" id="PF03466">
    <property type="entry name" value="LysR_substrate"/>
    <property type="match status" value="1"/>
</dbReference>
<evidence type="ECO:0000256" key="1">
    <source>
        <dbReference type="ARBA" id="ARBA00009437"/>
    </source>
</evidence>
<feature type="chain" id="PRO_5028945891" evidence="6">
    <location>
        <begin position="24"/>
        <end position="325"/>
    </location>
</feature>
<feature type="compositionally biased region" description="Basic and acidic residues" evidence="5">
    <location>
        <begin position="294"/>
        <end position="317"/>
    </location>
</feature>
<dbReference type="AlphaFoldDB" id="A0A7G3UA55"/>
<evidence type="ECO:0000313" key="9">
    <source>
        <dbReference type="Proteomes" id="UP000005940"/>
    </source>
</evidence>
<dbReference type="Gene3D" id="1.10.10.10">
    <property type="entry name" value="Winged helix-like DNA-binding domain superfamily/Winged helix DNA-binding domain"/>
    <property type="match status" value="1"/>
</dbReference>
<evidence type="ECO:0000256" key="2">
    <source>
        <dbReference type="ARBA" id="ARBA00023015"/>
    </source>
</evidence>
<dbReference type="FunFam" id="1.10.10.10:FF:000001">
    <property type="entry name" value="LysR family transcriptional regulator"/>
    <property type="match status" value="1"/>
</dbReference>
<dbReference type="Gene3D" id="3.40.190.10">
    <property type="entry name" value="Periplasmic binding protein-like II"/>
    <property type="match status" value="2"/>
</dbReference>
<feature type="signal peptide" evidence="6">
    <location>
        <begin position="1"/>
        <end position="23"/>
    </location>
</feature>
<organism evidence="8 9">
    <name type="scientific">Streptomyces tsukubensis (strain DSM 42081 / NBRC 108919 / NRRL 18488 / 9993)</name>
    <dbReference type="NCBI Taxonomy" id="1114943"/>
    <lineage>
        <taxon>Bacteria</taxon>
        <taxon>Bacillati</taxon>
        <taxon>Actinomycetota</taxon>
        <taxon>Actinomycetes</taxon>
        <taxon>Kitasatosporales</taxon>
        <taxon>Streptomycetaceae</taxon>
        <taxon>Streptomyces</taxon>
    </lineage>
</organism>
<accession>A0A7G3UA55</accession>
<dbReference type="InterPro" id="IPR005119">
    <property type="entry name" value="LysR_subst-bd"/>
</dbReference>
<evidence type="ECO:0000313" key="8">
    <source>
        <dbReference type="EMBL" id="QKM65980.1"/>
    </source>
</evidence>
<protein>
    <submittedName>
        <fullName evidence="8">LysR family transcriptional regulator</fullName>
    </submittedName>
</protein>
<dbReference type="SUPFAM" id="SSF53850">
    <property type="entry name" value="Periplasmic binding protein-like II"/>
    <property type="match status" value="1"/>
</dbReference>
<dbReference type="InterPro" id="IPR000847">
    <property type="entry name" value="LysR_HTH_N"/>
</dbReference>
<name>A0A7G3UA55_STRT9</name>
<comment type="similarity">
    <text evidence="1">Belongs to the LysR transcriptional regulatory family.</text>
</comment>
<evidence type="ECO:0000259" key="7">
    <source>
        <dbReference type="PROSITE" id="PS50931"/>
    </source>
</evidence>
<evidence type="ECO:0000256" key="5">
    <source>
        <dbReference type="SAM" id="MobiDB-lite"/>
    </source>
</evidence>
<evidence type="ECO:0000256" key="3">
    <source>
        <dbReference type="ARBA" id="ARBA00023125"/>
    </source>
</evidence>
<dbReference type="EMBL" id="CP029159">
    <property type="protein sequence ID" value="QKM65980.1"/>
    <property type="molecule type" value="Genomic_DNA"/>
</dbReference>
<dbReference type="SUPFAM" id="SSF46785">
    <property type="entry name" value="Winged helix' DNA-binding domain"/>
    <property type="match status" value="1"/>
</dbReference>
<feature type="domain" description="HTH lysR-type" evidence="7">
    <location>
        <begin position="2"/>
        <end position="59"/>
    </location>
</feature>
<keyword evidence="4" id="KW-0804">Transcription</keyword>
<reference evidence="8 9" key="1">
    <citation type="journal article" date="2012" name="J. Bacteriol.">
        <title>Draft genome of Streptomyces tsukubaensis NRRL 18488, the producer of the clinically important immunosuppressant tacrolimus (FK506).</title>
        <authorList>
            <person name="Barreiro C."/>
            <person name="Prieto C."/>
            <person name="Sola-Landa A."/>
            <person name="Solera E."/>
            <person name="Martinez-Castro M."/>
            <person name="Perez-Redondo R."/>
            <person name="Garcia-Estrada C."/>
            <person name="Aparicio J.F."/>
            <person name="Fernandez-Martinez L.T."/>
            <person name="Santos-Aberturas J."/>
            <person name="Salehi-Najafabadi Z."/>
            <person name="Rodriguez-Garcia A."/>
            <person name="Tauch A."/>
            <person name="Martin J.F."/>
        </authorList>
    </citation>
    <scope>NUCLEOTIDE SEQUENCE [LARGE SCALE GENOMIC DNA]</scope>
    <source>
        <strain evidence="9">DSM 42081 / NBRC 108919 / NRRL 18488 / 9993</strain>
    </source>
</reference>
<keyword evidence="6" id="KW-0732">Signal</keyword>
<dbReference type="InterPro" id="IPR036390">
    <property type="entry name" value="WH_DNA-bd_sf"/>
</dbReference>
<dbReference type="PROSITE" id="PS50931">
    <property type="entry name" value="HTH_LYSR"/>
    <property type="match status" value="1"/>
</dbReference>
<dbReference type="GO" id="GO:0003677">
    <property type="term" value="F:DNA binding"/>
    <property type="evidence" value="ECO:0007669"/>
    <property type="project" value="UniProtKB-KW"/>
</dbReference>
<gene>
    <name evidence="8" type="ORF">STSU_001195</name>
</gene>
<feature type="region of interest" description="Disordered" evidence="5">
    <location>
        <begin position="294"/>
        <end position="325"/>
    </location>
</feature>
<dbReference type="Pfam" id="PF00126">
    <property type="entry name" value="HTH_1"/>
    <property type="match status" value="1"/>
</dbReference>
<dbReference type="GO" id="GO:0003700">
    <property type="term" value="F:DNA-binding transcription factor activity"/>
    <property type="evidence" value="ECO:0007669"/>
    <property type="project" value="InterPro"/>
</dbReference>